<dbReference type="InterPro" id="IPR050475">
    <property type="entry name" value="Prenyltransferase_related"/>
</dbReference>
<dbReference type="GO" id="GO:0016765">
    <property type="term" value="F:transferase activity, transferring alkyl or aryl (other than methyl) groups"/>
    <property type="evidence" value="ECO:0007669"/>
    <property type="project" value="InterPro"/>
</dbReference>
<feature type="region of interest" description="Disordered" evidence="5">
    <location>
        <begin position="1"/>
        <end position="21"/>
    </location>
</feature>
<evidence type="ECO:0008006" key="9">
    <source>
        <dbReference type="Google" id="ProtNLM"/>
    </source>
</evidence>
<evidence type="ECO:0000256" key="1">
    <source>
        <dbReference type="ARBA" id="ARBA00004141"/>
    </source>
</evidence>
<keyword evidence="2 6" id="KW-0812">Transmembrane</keyword>
<evidence type="ECO:0000256" key="2">
    <source>
        <dbReference type="ARBA" id="ARBA00022692"/>
    </source>
</evidence>
<feature type="transmembrane region" description="Helical" evidence="6">
    <location>
        <begin position="82"/>
        <end position="99"/>
    </location>
</feature>
<dbReference type="Pfam" id="PF01040">
    <property type="entry name" value="UbiA"/>
    <property type="match status" value="1"/>
</dbReference>
<evidence type="ECO:0000313" key="7">
    <source>
        <dbReference type="EMBL" id="GAQ81113.1"/>
    </source>
</evidence>
<dbReference type="InterPro" id="IPR044878">
    <property type="entry name" value="UbiA_sf"/>
</dbReference>
<dbReference type="Proteomes" id="UP000054558">
    <property type="component" value="Unassembled WGS sequence"/>
</dbReference>
<dbReference type="PANTHER" id="PTHR42723">
    <property type="entry name" value="CHLOROPHYLL SYNTHASE"/>
    <property type="match status" value="1"/>
</dbReference>
<dbReference type="GO" id="GO:0016020">
    <property type="term" value="C:membrane"/>
    <property type="evidence" value="ECO:0007669"/>
    <property type="project" value="UniProtKB-SubCell"/>
</dbReference>
<dbReference type="PANTHER" id="PTHR42723:SF1">
    <property type="entry name" value="CHLOROPHYLL SYNTHASE, CHLOROPLASTIC"/>
    <property type="match status" value="1"/>
</dbReference>
<evidence type="ECO:0000256" key="3">
    <source>
        <dbReference type="ARBA" id="ARBA00022989"/>
    </source>
</evidence>
<organism evidence="7 8">
    <name type="scientific">Klebsormidium nitens</name>
    <name type="common">Green alga</name>
    <name type="synonym">Ulothrix nitens</name>
    <dbReference type="NCBI Taxonomy" id="105231"/>
    <lineage>
        <taxon>Eukaryota</taxon>
        <taxon>Viridiplantae</taxon>
        <taxon>Streptophyta</taxon>
        <taxon>Klebsormidiophyceae</taxon>
        <taxon>Klebsormidiales</taxon>
        <taxon>Klebsormidiaceae</taxon>
        <taxon>Klebsormidium</taxon>
    </lineage>
</organism>
<comment type="subcellular location">
    <subcellularLocation>
        <location evidence="1">Membrane</location>
        <topology evidence="1">Multi-pass membrane protein</topology>
    </subcellularLocation>
</comment>
<feature type="transmembrane region" description="Helical" evidence="6">
    <location>
        <begin position="247"/>
        <end position="267"/>
    </location>
</feature>
<proteinExistence type="predicted"/>
<reference evidence="7 8" key="1">
    <citation type="journal article" date="2014" name="Nat. Commun.">
        <title>Klebsormidium flaccidum genome reveals primary factors for plant terrestrial adaptation.</title>
        <authorList>
            <person name="Hori K."/>
            <person name="Maruyama F."/>
            <person name="Fujisawa T."/>
            <person name="Togashi T."/>
            <person name="Yamamoto N."/>
            <person name="Seo M."/>
            <person name="Sato S."/>
            <person name="Yamada T."/>
            <person name="Mori H."/>
            <person name="Tajima N."/>
            <person name="Moriyama T."/>
            <person name="Ikeuchi M."/>
            <person name="Watanabe M."/>
            <person name="Wada H."/>
            <person name="Kobayashi K."/>
            <person name="Saito M."/>
            <person name="Masuda T."/>
            <person name="Sasaki-Sekimoto Y."/>
            <person name="Mashiguchi K."/>
            <person name="Awai K."/>
            <person name="Shimojima M."/>
            <person name="Masuda S."/>
            <person name="Iwai M."/>
            <person name="Nobusawa T."/>
            <person name="Narise T."/>
            <person name="Kondo S."/>
            <person name="Saito H."/>
            <person name="Sato R."/>
            <person name="Murakawa M."/>
            <person name="Ihara Y."/>
            <person name="Oshima-Yamada Y."/>
            <person name="Ohtaka K."/>
            <person name="Satoh M."/>
            <person name="Sonobe K."/>
            <person name="Ishii M."/>
            <person name="Ohtani R."/>
            <person name="Kanamori-Sato M."/>
            <person name="Honoki R."/>
            <person name="Miyazaki D."/>
            <person name="Mochizuki H."/>
            <person name="Umetsu J."/>
            <person name="Higashi K."/>
            <person name="Shibata D."/>
            <person name="Kamiya Y."/>
            <person name="Sato N."/>
            <person name="Nakamura Y."/>
            <person name="Tabata S."/>
            <person name="Ida S."/>
            <person name="Kurokawa K."/>
            <person name="Ohta H."/>
        </authorList>
    </citation>
    <scope>NUCLEOTIDE SEQUENCE [LARGE SCALE GENOMIC DNA]</scope>
    <source>
        <strain evidence="7 8">NIES-2285</strain>
    </source>
</reference>
<dbReference type="OMA" id="WCHREIS"/>
<name>A0A1Y1HSM7_KLENI</name>
<dbReference type="EMBL" id="DF237020">
    <property type="protein sequence ID" value="GAQ81113.1"/>
    <property type="molecule type" value="Genomic_DNA"/>
</dbReference>
<evidence type="ECO:0000256" key="6">
    <source>
        <dbReference type="SAM" id="Phobius"/>
    </source>
</evidence>
<dbReference type="OrthoDB" id="10022113at2759"/>
<gene>
    <name evidence="7" type="ORF">KFL_000710180</name>
</gene>
<feature type="transmembrane region" description="Helical" evidence="6">
    <location>
        <begin position="208"/>
        <end position="226"/>
    </location>
</feature>
<sequence length="328" mass="34582">MEEMELRGAQQRQTQSEPWQGDRPMILPLLLREKKPEHFVKAAEGLLKMARLQNYFPSFLLVVLGAWMASGHDARVILMPKVWITAACSALIAVASMLANDVFDFRSGTDQANERDTPLMTGEVAPDDAELAAGCLYGAAVIGICCLEPMTLRLLVGGAAVATYIYTPFLKRLLVVKNVIVAAIIASSILAGGLVAGGAAGVARTGQVSLFFFLCILCREILMDVGDMVGDKAAGVRTVAVCFGRRVGTAAAGIALAAANAVLIGILAKTQAVAAAGTLLLLPLHARIFQLLQGGSDFTADRLSLLRGVVDQSMLYIGGSVLLLATIV</sequence>
<evidence type="ECO:0000313" key="8">
    <source>
        <dbReference type="Proteomes" id="UP000054558"/>
    </source>
</evidence>
<evidence type="ECO:0000256" key="5">
    <source>
        <dbReference type="SAM" id="MobiDB-lite"/>
    </source>
</evidence>
<feature type="transmembrane region" description="Helical" evidence="6">
    <location>
        <begin position="179"/>
        <end position="202"/>
    </location>
</feature>
<keyword evidence="4 6" id="KW-0472">Membrane</keyword>
<accession>A0A1Y1HSM7</accession>
<keyword evidence="8" id="KW-1185">Reference proteome</keyword>
<dbReference type="InterPro" id="IPR000537">
    <property type="entry name" value="UbiA_prenyltransferase"/>
</dbReference>
<feature type="transmembrane region" description="Helical" evidence="6">
    <location>
        <begin position="136"/>
        <end position="167"/>
    </location>
</feature>
<protein>
    <recommendedName>
        <fullName evidence="9">Prenyltransferase</fullName>
    </recommendedName>
</protein>
<evidence type="ECO:0000256" key="4">
    <source>
        <dbReference type="ARBA" id="ARBA00023136"/>
    </source>
</evidence>
<dbReference type="AlphaFoldDB" id="A0A1Y1HSM7"/>
<dbReference type="Gene3D" id="1.10.357.140">
    <property type="entry name" value="UbiA prenyltransferase"/>
    <property type="match status" value="1"/>
</dbReference>
<keyword evidence="3 6" id="KW-1133">Transmembrane helix</keyword>